<accession>A0AAD5MSJ7</accession>
<gene>
    <name evidence="1" type="ORF">KIN20_023971</name>
</gene>
<protein>
    <submittedName>
        <fullName evidence="1">Uncharacterized protein</fullName>
    </submittedName>
</protein>
<evidence type="ECO:0000313" key="2">
    <source>
        <dbReference type="Proteomes" id="UP001196413"/>
    </source>
</evidence>
<dbReference type="Proteomes" id="UP001196413">
    <property type="component" value="Unassembled WGS sequence"/>
</dbReference>
<keyword evidence="2" id="KW-1185">Reference proteome</keyword>
<proteinExistence type="predicted"/>
<evidence type="ECO:0000313" key="1">
    <source>
        <dbReference type="EMBL" id="KAJ1363990.1"/>
    </source>
</evidence>
<name>A0AAD5MSJ7_PARTN</name>
<comment type="caution">
    <text evidence="1">The sequence shown here is derived from an EMBL/GenBank/DDBJ whole genome shotgun (WGS) entry which is preliminary data.</text>
</comment>
<dbReference type="EMBL" id="JAHQIW010004844">
    <property type="protein sequence ID" value="KAJ1363990.1"/>
    <property type="molecule type" value="Genomic_DNA"/>
</dbReference>
<dbReference type="AlphaFoldDB" id="A0AAD5MSJ7"/>
<sequence>MVYSTAADVPAGVPGIATGEAGATGFLQRLVMQTVSSLSAVMSMERACIIVGNTVTAICTNMEQGMKPCTVPTDLNVRIVPVSEPHSTISGSLSTMNIIMANRSRAMWQSVVNRAVRMLATVPFGSHFFSASATVGGS</sequence>
<organism evidence="1 2">
    <name type="scientific">Parelaphostrongylus tenuis</name>
    <name type="common">Meningeal worm</name>
    <dbReference type="NCBI Taxonomy" id="148309"/>
    <lineage>
        <taxon>Eukaryota</taxon>
        <taxon>Metazoa</taxon>
        <taxon>Ecdysozoa</taxon>
        <taxon>Nematoda</taxon>
        <taxon>Chromadorea</taxon>
        <taxon>Rhabditida</taxon>
        <taxon>Rhabditina</taxon>
        <taxon>Rhabditomorpha</taxon>
        <taxon>Strongyloidea</taxon>
        <taxon>Metastrongylidae</taxon>
        <taxon>Parelaphostrongylus</taxon>
    </lineage>
</organism>
<reference evidence="1" key="1">
    <citation type="submission" date="2021-06" db="EMBL/GenBank/DDBJ databases">
        <title>Parelaphostrongylus tenuis whole genome reference sequence.</title>
        <authorList>
            <person name="Garwood T.J."/>
            <person name="Larsen P.A."/>
            <person name="Fountain-Jones N.M."/>
            <person name="Garbe J.R."/>
            <person name="Macchietto M.G."/>
            <person name="Kania S.A."/>
            <person name="Gerhold R.W."/>
            <person name="Richards J.E."/>
            <person name="Wolf T.M."/>
        </authorList>
    </citation>
    <scope>NUCLEOTIDE SEQUENCE</scope>
    <source>
        <strain evidence="1">MNPRO001-30</strain>
        <tissue evidence="1">Meninges</tissue>
    </source>
</reference>